<dbReference type="PANTHER" id="PTHR28049">
    <property type="entry name" value="TRANSMEMBRANE PROTEIN YOR223W"/>
    <property type="match status" value="1"/>
</dbReference>
<dbReference type="InterPro" id="IPR000626">
    <property type="entry name" value="Ubiquitin-like_dom"/>
</dbReference>
<protein>
    <recommendedName>
        <fullName evidence="3">Ubiquitin-like domain-containing protein</fullName>
    </recommendedName>
</protein>
<keyword evidence="2" id="KW-1133">Transmembrane helix</keyword>
<dbReference type="InterPro" id="IPR029071">
    <property type="entry name" value="Ubiquitin-like_domsf"/>
</dbReference>
<dbReference type="Proteomes" id="UP000027265">
    <property type="component" value="Unassembled WGS sequence"/>
</dbReference>
<gene>
    <name evidence="4" type="ORF">JAAARDRAFT_190093</name>
</gene>
<keyword evidence="2" id="KW-0472">Membrane</keyword>
<evidence type="ECO:0000313" key="4">
    <source>
        <dbReference type="EMBL" id="KDQ62820.1"/>
    </source>
</evidence>
<feature type="transmembrane region" description="Helical" evidence="2">
    <location>
        <begin position="263"/>
        <end position="281"/>
    </location>
</feature>
<sequence length="333" mass="37246">MTRPLSEKAKGKQRAIPSQNEHPLSTNPVDTQGKGKGKERATNGTGEREERAELSRELIIRFTEGFPDLLIRVKEKETVREVKNNIRISRPELSTRRLRLIHSGRLLTDGTCLYGWLVSLEERQRRAVSQTGSEVDGLMQSWAEVDGEVKTGGGGVATLLHCSVGPELSEGEPDEGGDQQANQIKPLRGFDRLAAAGFSGEDIANIRRQFHDSSNEDYLESDYVDEEDLDEHARALEEQWIDSLDTPSSAVSSSSSPSPSTTILQGMIIGFFFPIMPLFWFREHKPAIFWEEEGTAGERREGSVVFSKRMQMGLVVGFLINFSFGLWRYLLTG</sequence>
<keyword evidence="2" id="KW-0812">Transmembrane</keyword>
<reference evidence="5" key="1">
    <citation type="journal article" date="2014" name="Proc. Natl. Acad. Sci. U.S.A.">
        <title>Extensive sampling of basidiomycete genomes demonstrates inadequacy of the white-rot/brown-rot paradigm for wood decay fungi.</title>
        <authorList>
            <person name="Riley R."/>
            <person name="Salamov A.A."/>
            <person name="Brown D.W."/>
            <person name="Nagy L.G."/>
            <person name="Floudas D."/>
            <person name="Held B.W."/>
            <person name="Levasseur A."/>
            <person name="Lombard V."/>
            <person name="Morin E."/>
            <person name="Otillar R."/>
            <person name="Lindquist E.A."/>
            <person name="Sun H."/>
            <person name="LaButti K.M."/>
            <person name="Schmutz J."/>
            <person name="Jabbour D."/>
            <person name="Luo H."/>
            <person name="Baker S.E."/>
            <person name="Pisabarro A.G."/>
            <person name="Walton J.D."/>
            <person name="Blanchette R.A."/>
            <person name="Henrissat B."/>
            <person name="Martin F."/>
            <person name="Cullen D."/>
            <person name="Hibbett D.S."/>
            <person name="Grigoriev I.V."/>
        </authorList>
    </citation>
    <scope>NUCLEOTIDE SEQUENCE [LARGE SCALE GENOMIC DNA]</scope>
    <source>
        <strain evidence="5">MUCL 33604</strain>
    </source>
</reference>
<dbReference type="OrthoDB" id="2556122at2759"/>
<dbReference type="Gene3D" id="3.10.20.90">
    <property type="entry name" value="Phosphatidylinositol 3-kinase Catalytic Subunit, Chain A, domain 1"/>
    <property type="match status" value="1"/>
</dbReference>
<dbReference type="InParanoid" id="A0A067Q9I5"/>
<feature type="transmembrane region" description="Helical" evidence="2">
    <location>
        <begin position="312"/>
        <end position="330"/>
    </location>
</feature>
<feature type="domain" description="Ubiquitin-like" evidence="3">
    <location>
        <begin position="56"/>
        <end position="113"/>
    </location>
</feature>
<proteinExistence type="predicted"/>
<dbReference type="InterPro" id="IPR025390">
    <property type="entry name" value="Dsc3_C"/>
</dbReference>
<keyword evidence="5" id="KW-1185">Reference proteome</keyword>
<accession>A0A067Q9I5</accession>
<dbReference type="Pfam" id="PF10302">
    <property type="entry name" value="Dsc3_N"/>
    <property type="match status" value="1"/>
</dbReference>
<dbReference type="EMBL" id="KL197711">
    <property type="protein sequence ID" value="KDQ62820.1"/>
    <property type="molecule type" value="Genomic_DNA"/>
</dbReference>
<evidence type="ECO:0000256" key="1">
    <source>
        <dbReference type="SAM" id="MobiDB-lite"/>
    </source>
</evidence>
<dbReference type="PANTHER" id="PTHR28049:SF1">
    <property type="entry name" value="DSC E3 UBIQUITIN LIGASE COMPLEX SUBUNIT 3"/>
    <property type="match status" value="1"/>
</dbReference>
<dbReference type="STRING" id="933084.A0A067Q9I5"/>
<organism evidence="4 5">
    <name type="scientific">Jaapia argillacea MUCL 33604</name>
    <dbReference type="NCBI Taxonomy" id="933084"/>
    <lineage>
        <taxon>Eukaryota</taxon>
        <taxon>Fungi</taxon>
        <taxon>Dikarya</taxon>
        <taxon>Basidiomycota</taxon>
        <taxon>Agaricomycotina</taxon>
        <taxon>Agaricomycetes</taxon>
        <taxon>Agaricomycetidae</taxon>
        <taxon>Jaapiales</taxon>
        <taxon>Jaapiaceae</taxon>
        <taxon>Jaapia</taxon>
    </lineage>
</organism>
<feature type="compositionally biased region" description="Basic and acidic residues" evidence="1">
    <location>
        <begin position="1"/>
        <end position="10"/>
    </location>
</feature>
<dbReference type="FunCoup" id="A0A067Q9I5">
    <property type="interactions" value="5"/>
</dbReference>
<feature type="compositionally biased region" description="Polar residues" evidence="1">
    <location>
        <begin position="16"/>
        <end position="30"/>
    </location>
</feature>
<dbReference type="Pfam" id="PF13373">
    <property type="entry name" value="Dsc3_C"/>
    <property type="match status" value="1"/>
</dbReference>
<dbReference type="InterPro" id="IPR045226">
    <property type="entry name" value="Dsc3"/>
</dbReference>
<dbReference type="SUPFAM" id="SSF54236">
    <property type="entry name" value="Ubiquitin-like"/>
    <property type="match status" value="1"/>
</dbReference>
<evidence type="ECO:0000256" key="2">
    <source>
        <dbReference type="SAM" id="Phobius"/>
    </source>
</evidence>
<feature type="compositionally biased region" description="Basic and acidic residues" evidence="1">
    <location>
        <begin position="36"/>
        <end position="52"/>
    </location>
</feature>
<name>A0A067Q9I5_9AGAM</name>
<dbReference type="HOGENOM" id="CLU_060587_0_0_1"/>
<dbReference type="GO" id="GO:0044695">
    <property type="term" value="C:Dsc E3 ubiquitin ligase complex"/>
    <property type="evidence" value="ECO:0007669"/>
    <property type="project" value="InterPro"/>
</dbReference>
<evidence type="ECO:0000313" key="5">
    <source>
        <dbReference type="Proteomes" id="UP000027265"/>
    </source>
</evidence>
<evidence type="ECO:0000259" key="3">
    <source>
        <dbReference type="PROSITE" id="PS50053"/>
    </source>
</evidence>
<dbReference type="PROSITE" id="PS50053">
    <property type="entry name" value="UBIQUITIN_2"/>
    <property type="match status" value="1"/>
</dbReference>
<dbReference type="GO" id="GO:0005783">
    <property type="term" value="C:endoplasmic reticulum"/>
    <property type="evidence" value="ECO:0007669"/>
    <property type="project" value="TreeGrafter"/>
</dbReference>
<dbReference type="AlphaFoldDB" id="A0A067Q9I5"/>
<dbReference type="InterPro" id="IPR019413">
    <property type="entry name" value="Dsc3_ub-like_dom"/>
</dbReference>
<feature type="region of interest" description="Disordered" evidence="1">
    <location>
        <begin position="1"/>
        <end position="52"/>
    </location>
</feature>